<sequence>MRIVTPPASPTAFRGALVRLVTNTPVPHAADTPIAWGTAVYDTDGIWSAAAPTRLVVPAGVSRVRITGFVSLQDLGAGTPGIRVCVIKKNGARFPGGQELLMAGQPFLLPADTAAVPVVPGDYFEVCAYQNSGNAINTDSVSYPMHASLQVIA</sequence>
<dbReference type="KEGG" id="dch:SY84_01555"/>
<protein>
    <submittedName>
        <fullName evidence="1">Uncharacterized protein</fullName>
    </submittedName>
</protein>
<name>A0A0F7JKV5_9DEIO</name>
<organism evidence="1 2">
    <name type="scientific">Deinococcus soli</name>
    <name type="common">ex Cha et al. 2016</name>
    <dbReference type="NCBI Taxonomy" id="1309411"/>
    <lineage>
        <taxon>Bacteria</taxon>
        <taxon>Thermotogati</taxon>
        <taxon>Deinococcota</taxon>
        <taxon>Deinococci</taxon>
        <taxon>Deinococcales</taxon>
        <taxon>Deinococcaceae</taxon>
        <taxon>Deinococcus</taxon>
    </lineage>
</organism>
<reference evidence="1 2" key="1">
    <citation type="submission" date="2015-01" db="EMBL/GenBank/DDBJ databases">
        <title>Deinococcus soli/N5/whole genome sequencing.</title>
        <authorList>
            <person name="Kim M.K."/>
            <person name="Srinivasan S."/>
            <person name="Lee J.-J."/>
        </authorList>
    </citation>
    <scope>NUCLEOTIDE SEQUENCE [LARGE SCALE GENOMIC DNA]</scope>
    <source>
        <strain evidence="1 2">N5</strain>
    </source>
</reference>
<dbReference type="EMBL" id="CP011389">
    <property type="protein sequence ID" value="AKH15949.1"/>
    <property type="molecule type" value="Genomic_DNA"/>
</dbReference>
<dbReference type="Proteomes" id="UP000034024">
    <property type="component" value="Chromosome"/>
</dbReference>
<evidence type="ECO:0000313" key="2">
    <source>
        <dbReference type="Proteomes" id="UP000034024"/>
    </source>
</evidence>
<proteinExistence type="predicted"/>
<dbReference type="RefSeq" id="WP_046842525.1">
    <property type="nucleotide sequence ID" value="NZ_CP011389.1"/>
</dbReference>
<dbReference type="PATRIC" id="fig|1309411.5.peg.321"/>
<gene>
    <name evidence="1" type="ORF">SY84_01555</name>
</gene>
<keyword evidence="2" id="KW-1185">Reference proteome</keyword>
<accession>A0A0F7JKV5</accession>
<dbReference type="OrthoDB" id="8477235at2"/>
<dbReference type="AlphaFoldDB" id="A0A0F7JKV5"/>
<evidence type="ECO:0000313" key="1">
    <source>
        <dbReference type="EMBL" id="AKH15949.1"/>
    </source>
</evidence>